<dbReference type="Pfam" id="PF12399">
    <property type="entry name" value="BCA_ABC_TP_C"/>
    <property type="match status" value="1"/>
</dbReference>
<name>A0ABQ5LYS0_9RHOB</name>
<dbReference type="PROSITE" id="PS50893">
    <property type="entry name" value="ABC_TRANSPORTER_2"/>
    <property type="match status" value="1"/>
</dbReference>
<dbReference type="RefSeq" id="WP_281844017.1">
    <property type="nucleotide sequence ID" value="NZ_BROH01000018.1"/>
</dbReference>
<dbReference type="InterPro" id="IPR003593">
    <property type="entry name" value="AAA+_ATPase"/>
</dbReference>
<dbReference type="Gene3D" id="3.40.50.300">
    <property type="entry name" value="P-loop containing nucleotide triphosphate hydrolases"/>
    <property type="match status" value="1"/>
</dbReference>
<evidence type="ECO:0000256" key="1">
    <source>
        <dbReference type="ARBA" id="ARBA00022448"/>
    </source>
</evidence>
<dbReference type="InterPro" id="IPR003439">
    <property type="entry name" value="ABC_transporter-like_ATP-bd"/>
</dbReference>
<evidence type="ECO:0000313" key="6">
    <source>
        <dbReference type="Proteomes" id="UP001144205"/>
    </source>
</evidence>
<dbReference type="EMBL" id="BROH01000018">
    <property type="protein sequence ID" value="GKY90122.1"/>
    <property type="molecule type" value="Genomic_DNA"/>
</dbReference>
<dbReference type="SUPFAM" id="SSF52540">
    <property type="entry name" value="P-loop containing nucleoside triphosphate hydrolases"/>
    <property type="match status" value="1"/>
</dbReference>
<dbReference type="Pfam" id="PF00005">
    <property type="entry name" value="ABC_tran"/>
    <property type="match status" value="1"/>
</dbReference>
<evidence type="ECO:0000256" key="2">
    <source>
        <dbReference type="ARBA" id="ARBA00022741"/>
    </source>
</evidence>
<dbReference type="SMART" id="SM00382">
    <property type="entry name" value="AAA"/>
    <property type="match status" value="1"/>
</dbReference>
<dbReference type="InterPro" id="IPR027417">
    <property type="entry name" value="P-loop_NTPase"/>
</dbReference>
<dbReference type="PANTHER" id="PTHR45772">
    <property type="entry name" value="CONSERVED COMPONENT OF ABC TRANSPORTER FOR NATURAL AMINO ACIDS-RELATED"/>
    <property type="match status" value="1"/>
</dbReference>
<evidence type="ECO:0000256" key="3">
    <source>
        <dbReference type="ARBA" id="ARBA00022840"/>
    </source>
</evidence>
<organism evidence="5 6">
    <name type="scientific">Sinisalibacter aestuarii</name>
    <dbReference type="NCBI Taxonomy" id="2949426"/>
    <lineage>
        <taxon>Bacteria</taxon>
        <taxon>Pseudomonadati</taxon>
        <taxon>Pseudomonadota</taxon>
        <taxon>Alphaproteobacteria</taxon>
        <taxon>Rhodobacterales</taxon>
        <taxon>Roseobacteraceae</taxon>
        <taxon>Sinisalibacter</taxon>
    </lineage>
</organism>
<accession>A0ABQ5LYS0</accession>
<proteinExistence type="predicted"/>
<dbReference type="InterPro" id="IPR051120">
    <property type="entry name" value="ABC_AA/LPS_Transport"/>
</dbReference>
<gene>
    <name evidence="5" type="ORF">STA1M1_39910</name>
</gene>
<keyword evidence="3 5" id="KW-0067">ATP-binding</keyword>
<dbReference type="InterPro" id="IPR032823">
    <property type="entry name" value="BCA_ABC_TP_C"/>
</dbReference>
<keyword evidence="6" id="KW-1185">Reference proteome</keyword>
<evidence type="ECO:0000313" key="5">
    <source>
        <dbReference type="EMBL" id="GKY90122.1"/>
    </source>
</evidence>
<keyword evidence="1" id="KW-0813">Transport</keyword>
<dbReference type="PANTHER" id="PTHR45772:SF7">
    <property type="entry name" value="AMINO ACID ABC TRANSPORTER ATP-BINDING PROTEIN"/>
    <property type="match status" value="1"/>
</dbReference>
<sequence length="254" mass="26650">MTDAAEHQAIGAARAAPILSARNLGKSFGALRAMSEVTLDLAPGEAVGIVGPNGAGKSTLLAALAGSFLPSEGTITFDGRDITRAGAAEVCHLGIAKTHQIPKPFDGLTVFENVRVAAAFGGGGDHAADEVAYDALKLCRMLPLANQRAERLGLLDRKRLEVARALATGPRVILLDEVGGGLTDAEAEELVEIIRAIRARGTAIIWIEHIVHVLLQVAERLICMDAGRVIADGDPEAVMKDPQVMEAYLGHSVE</sequence>
<dbReference type="CDD" id="cd03219">
    <property type="entry name" value="ABC_Mj1267_LivG_branched"/>
    <property type="match status" value="1"/>
</dbReference>
<dbReference type="Proteomes" id="UP001144205">
    <property type="component" value="Unassembled WGS sequence"/>
</dbReference>
<keyword evidence="2" id="KW-0547">Nucleotide-binding</keyword>
<evidence type="ECO:0000259" key="4">
    <source>
        <dbReference type="PROSITE" id="PS50893"/>
    </source>
</evidence>
<protein>
    <submittedName>
        <fullName evidence="5">ABC transporter ATP-binding protein</fullName>
    </submittedName>
</protein>
<reference evidence="5" key="1">
    <citation type="journal article" date="2023" name="Int. J. Syst. Evol. Microbiol.">
        <title>Sinisalibacter aestuarii sp. nov., isolated from estuarine sediment of the Arakawa River.</title>
        <authorList>
            <person name="Arafat S.T."/>
            <person name="Hirano S."/>
            <person name="Sato A."/>
            <person name="Takeuchi K."/>
            <person name="Yasuda T."/>
            <person name="Terahara T."/>
            <person name="Hamada M."/>
            <person name="Kobayashi T."/>
        </authorList>
    </citation>
    <scope>NUCLEOTIDE SEQUENCE</scope>
    <source>
        <strain evidence="5">B-399</strain>
    </source>
</reference>
<comment type="caution">
    <text evidence="5">The sequence shown here is derived from an EMBL/GenBank/DDBJ whole genome shotgun (WGS) entry which is preliminary data.</text>
</comment>
<dbReference type="GO" id="GO:0005524">
    <property type="term" value="F:ATP binding"/>
    <property type="evidence" value="ECO:0007669"/>
    <property type="project" value="UniProtKB-KW"/>
</dbReference>
<feature type="domain" description="ABC transporter" evidence="4">
    <location>
        <begin position="19"/>
        <end position="251"/>
    </location>
</feature>